<organism evidence="2 3">
    <name type="scientific">Oricola thermophila</name>
    <dbReference type="NCBI Taxonomy" id="2742145"/>
    <lineage>
        <taxon>Bacteria</taxon>
        <taxon>Pseudomonadati</taxon>
        <taxon>Pseudomonadota</taxon>
        <taxon>Alphaproteobacteria</taxon>
        <taxon>Hyphomicrobiales</taxon>
        <taxon>Ahrensiaceae</taxon>
        <taxon>Oricola</taxon>
    </lineage>
</organism>
<dbReference type="EMBL" id="CP054836">
    <property type="protein sequence ID" value="QKV17275.1"/>
    <property type="molecule type" value="Genomic_DNA"/>
</dbReference>
<protein>
    <submittedName>
        <fullName evidence="2">Uncharacterized protein</fullName>
    </submittedName>
</protein>
<evidence type="ECO:0000313" key="3">
    <source>
        <dbReference type="Proteomes" id="UP000509367"/>
    </source>
</evidence>
<proteinExistence type="predicted"/>
<accession>A0A6N1VCI1</accession>
<keyword evidence="1" id="KW-1133">Transmembrane helix</keyword>
<evidence type="ECO:0000256" key="1">
    <source>
        <dbReference type="SAM" id="Phobius"/>
    </source>
</evidence>
<gene>
    <name evidence="2" type="ORF">HTY61_01740</name>
</gene>
<keyword evidence="1" id="KW-0472">Membrane</keyword>
<feature type="transmembrane region" description="Helical" evidence="1">
    <location>
        <begin position="38"/>
        <end position="59"/>
    </location>
</feature>
<dbReference type="Proteomes" id="UP000509367">
    <property type="component" value="Chromosome"/>
</dbReference>
<reference evidence="2 3" key="1">
    <citation type="submission" date="2020-06" db="EMBL/GenBank/DDBJ databases">
        <title>Oricola thermophila sp. nov. isolated from a tidal sediments.</title>
        <authorList>
            <person name="Kwon K.K."/>
            <person name="Yang S.-H."/>
            <person name="Park M.-J."/>
        </authorList>
    </citation>
    <scope>NUCLEOTIDE SEQUENCE [LARGE SCALE GENOMIC DNA]</scope>
    <source>
        <strain evidence="2 3">MEBiC13590</strain>
    </source>
</reference>
<evidence type="ECO:0000313" key="2">
    <source>
        <dbReference type="EMBL" id="QKV17275.1"/>
    </source>
</evidence>
<name>A0A6N1VCI1_9HYPH</name>
<dbReference type="AlphaFoldDB" id="A0A6N1VCI1"/>
<keyword evidence="1" id="KW-0812">Transmembrane</keyword>
<dbReference type="RefSeq" id="WP_175275171.1">
    <property type="nucleotide sequence ID" value="NZ_CP054836.1"/>
</dbReference>
<sequence length="87" mass="9817">MSICVTLSLLMLQAATVDPVQAMASLDAGLVSRLDFDLLLRAIFVWIGFVVFCVAVFTYRRNDDAQKEGFEAEYQKKLEIMRKGSHD</sequence>
<keyword evidence="3" id="KW-1185">Reference proteome</keyword>
<dbReference type="KEGG" id="orm:HTY61_01740"/>